<evidence type="ECO:0000256" key="2">
    <source>
        <dbReference type="SAM" id="MobiDB-lite"/>
    </source>
</evidence>
<organism evidence="3 4">
    <name type="scientific">Hymenoscyphus albidus</name>
    <dbReference type="NCBI Taxonomy" id="595503"/>
    <lineage>
        <taxon>Eukaryota</taxon>
        <taxon>Fungi</taxon>
        <taxon>Dikarya</taxon>
        <taxon>Ascomycota</taxon>
        <taxon>Pezizomycotina</taxon>
        <taxon>Leotiomycetes</taxon>
        <taxon>Helotiales</taxon>
        <taxon>Helotiaceae</taxon>
        <taxon>Hymenoscyphus</taxon>
    </lineage>
</organism>
<feature type="coiled-coil region" evidence="1">
    <location>
        <begin position="79"/>
        <end position="116"/>
    </location>
</feature>
<evidence type="ECO:0008006" key="5">
    <source>
        <dbReference type="Google" id="ProtNLM"/>
    </source>
</evidence>
<keyword evidence="1" id="KW-0175">Coiled coil</keyword>
<feature type="region of interest" description="Disordered" evidence="2">
    <location>
        <begin position="191"/>
        <end position="222"/>
    </location>
</feature>
<evidence type="ECO:0000256" key="1">
    <source>
        <dbReference type="SAM" id="Coils"/>
    </source>
</evidence>
<dbReference type="InterPro" id="IPR038511">
    <property type="entry name" value="TAP42/TAP46-like_sf"/>
</dbReference>
<dbReference type="GO" id="GO:0051721">
    <property type="term" value="F:protein phosphatase 2A binding"/>
    <property type="evidence" value="ECO:0007669"/>
    <property type="project" value="TreeGrafter"/>
</dbReference>
<name>A0A9N9LYL7_9HELO</name>
<dbReference type="AlphaFoldDB" id="A0A9N9LYL7"/>
<feature type="compositionally biased region" description="Polar residues" evidence="2">
    <location>
        <begin position="191"/>
        <end position="200"/>
    </location>
</feature>
<evidence type="ECO:0000313" key="4">
    <source>
        <dbReference type="Proteomes" id="UP000701801"/>
    </source>
</evidence>
<sequence>MAEQSIKSLFAAAEEKRRALEFSPFPSQDPANQKILAAALSNYVKCLDLANRLSLFSPNETLEDLNSGDIQYLLINYHLAGLISRIDNLQKRKHVLEESRDEYENFLSLLDRYELLSGPAKKSYNRYLESPTTFETVPSKDLAFLSQNPSYLQNDEEAVRELQLANIACCTIEAFEQLDMIVRELKIFSTKPSTPPSGQLQLEKDDRERGRDKSAYSEKLDSYSSRTSKARLRYDATLNVHKLGGLLTLLATNDRMTLQDGVFGSSIGPPTMTMEELLEHDRATGKIIEGGGAASGLPEEPDEDNYEKGDAETYKARKWDEFVEENPKGSGNTLNRG</sequence>
<dbReference type="Pfam" id="PF04177">
    <property type="entry name" value="TAP42"/>
    <property type="match status" value="2"/>
</dbReference>
<feature type="compositionally biased region" description="Basic and acidic residues" evidence="2">
    <location>
        <begin position="306"/>
        <end position="327"/>
    </location>
</feature>
<dbReference type="GO" id="GO:0005829">
    <property type="term" value="C:cytosol"/>
    <property type="evidence" value="ECO:0007669"/>
    <property type="project" value="TreeGrafter"/>
</dbReference>
<dbReference type="OrthoDB" id="10261753at2759"/>
<dbReference type="InterPro" id="IPR007304">
    <property type="entry name" value="TAP46-like"/>
</dbReference>
<accession>A0A9N9LYL7</accession>
<gene>
    <name evidence="3" type="ORF">HYALB_00002639</name>
</gene>
<reference evidence="3" key="1">
    <citation type="submission" date="2021-07" db="EMBL/GenBank/DDBJ databases">
        <authorList>
            <person name="Durling M."/>
        </authorList>
    </citation>
    <scope>NUCLEOTIDE SEQUENCE</scope>
</reference>
<dbReference type="Proteomes" id="UP000701801">
    <property type="component" value="Unassembled WGS sequence"/>
</dbReference>
<dbReference type="Gene3D" id="1.25.40.540">
    <property type="entry name" value="TAP42-like family"/>
    <property type="match status" value="1"/>
</dbReference>
<protein>
    <recommendedName>
        <fullName evidence="5">TAP42-like protein</fullName>
    </recommendedName>
</protein>
<feature type="compositionally biased region" description="Basic and acidic residues" evidence="2">
    <location>
        <begin position="202"/>
        <end position="221"/>
    </location>
</feature>
<dbReference type="GO" id="GO:0035303">
    <property type="term" value="P:regulation of dephosphorylation"/>
    <property type="evidence" value="ECO:0007669"/>
    <property type="project" value="TreeGrafter"/>
</dbReference>
<dbReference type="PANTHER" id="PTHR10933:SF9">
    <property type="entry name" value="IMMUNOGLOBULIN-BINDING PROTEIN 1"/>
    <property type="match status" value="1"/>
</dbReference>
<dbReference type="PANTHER" id="PTHR10933">
    <property type="entry name" value="IMMUNOGLOBULIN-BINDING PROTEIN 1"/>
    <property type="match status" value="1"/>
</dbReference>
<proteinExistence type="predicted"/>
<dbReference type="GO" id="GO:0009966">
    <property type="term" value="P:regulation of signal transduction"/>
    <property type="evidence" value="ECO:0007669"/>
    <property type="project" value="InterPro"/>
</dbReference>
<comment type="caution">
    <text evidence="3">The sequence shown here is derived from an EMBL/GenBank/DDBJ whole genome shotgun (WGS) entry which is preliminary data.</text>
</comment>
<feature type="region of interest" description="Disordered" evidence="2">
    <location>
        <begin position="288"/>
        <end position="337"/>
    </location>
</feature>
<dbReference type="EMBL" id="CAJVRM010000340">
    <property type="protein sequence ID" value="CAG8979866.1"/>
    <property type="molecule type" value="Genomic_DNA"/>
</dbReference>
<keyword evidence="4" id="KW-1185">Reference proteome</keyword>
<evidence type="ECO:0000313" key="3">
    <source>
        <dbReference type="EMBL" id="CAG8979866.1"/>
    </source>
</evidence>